<evidence type="ECO:0000313" key="2">
    <source>
        <dbReference type="Proteomes" id="UP000195087"/>
    </source>
</evidence>
<reference evidence="1 2" key="1">
    <citation type="submission" date="2016-10" db="EMBL/GenBank/DDBJ databases">
        <title>Comparative genomics of Bacillus thuringiensis reveals a path to pathogens against multiple invertebrate hosts.</title>
        <authorList>
            <person name="Zheng J."/>
            <person name="Gao Q."/>
            <person name="Liu H."/>
            <person name="Peng D."/>
            <person name="Ruan L."/>
            <person name="Sun M."/>
        </authorList>
    </citation>
    <scope>NUCLEOTIDE SEQUENCE [LARGE SCALE GENOMIC DNA]</scope>
    <source>
        <strain evidence="1">BGSC 4W1</strain>
    </source>
</reference>
<proteinExistence type="predicted"/>
<comment type="caution">
    <text evidence="1">The sequence shown here is derived from an EMBL/GenBank/DDBJ whole genome shotgun (WGS) entry which is preliminary data.</text>
</comment>
<gene>
    <name evidence="1" type="ORF">BK769_02345</name>
</gene>
<organism evidence="1 2">
    <name type="scientific">Bacillus thuringiensis serovar kumamotoensis</name>
    <dbReference type="NCBI Taxonomy" id="132267"/>
    <lineage>
        <taxon>Bacteria</taxon>
        <taxon>Bacillati</taxon>
        <taxon>Bacillota</taxon>
        <taxon>Bacilli</taxon>
        <taxon>Bacillales</taxon>
        <taxon>Bacillaceae</taxon>
        <taxon>Bacillus</taxon>
        <taxon>Bacillus cereus group</taxon>
    </lineage>
</organism>
<name>A0A9X6PSW6_BACUK</name>
<sequence>MENKYFSSSLEEKKFGEDKGLKVLEKICDEKMKKGKDSAPDKSICMISYIVYSLLKHIYNVLGVNLKFVLEFDF</sequence>
<protein>
    <submittedName>
        <fullName evidence="1">Uncharacterized protein</fullName>
    </submittedName>
</protein>
<dbReference type="Proteomes" id="UP000195087">
    <property type="component" value="Unassembled WGS sequence"/>
</dbReference>
<dbReference type="EMBL" id="NFEH01000028">
    <property type="protein sequence ID" value="OTZ78308.1"/>
    <property type="molecule type" value="Genomic_DNA"/>
</dbReference>
<dbReference type="RefSeq" id="WP_000428982.1">
    <property type="nucleotide sequence ID" value="NZ_NFEH01000028.1"/>
</dbReference>
<accession>A0A9X6PSW6</accession>
<evidence type="ECO:0000313" key="1">
    <source>
        <dbReference type="EMBL" id="OTZ78308.1"/>
    </source>
</evidence>
<dbReference type="AlphaFoldDB" id="A0A9X6PSW6"/>